<proteinExistence type="predicted"/>
<dbReference type="EMBL" id="HBUF01105248">
    <property type="protein sequence ID" value="CAG6639059.1"/>
    <property type="molecule type" value="Transcribed_RNA"/>
</dbReference>
<reference evidence="1" key="1">
    <citation type="submission" date="2021-05" db="EMBL/GenBank/DDBJ databases">
        <authorList>
            <person name="Alioto T."/>
            <person name="Alioto T."/>
            <person name="Gomez Garrido J."/>
        </authorList>
    </citation>
    <scope>NUCLEOTIDE SEQUENCE</scope>
</reference>
<evidence type="ECO:0000313" key="1">
    <source>
        <dbReference type="EMBL" id="CAG6639059.1"/>
    </source>
</evidence>
<organism evidence="1">
    <name type="scientific">Cacopsylla melanoneura</name>
    <dbReference type="NCBI Taxonomy" id="428564"/>
    <lineage>
        <taxon>Eukaryota</taxon>
        <taxon>Metazoa</taxon>
        <taxon>Ecdysozoa</taxon>
        <taxon>Arthropoda</taxon>
        <taxon>Hexapoda</taxon>
        <taxon>Insecta</taxon>
        <taxon>Pterygota</taxon>
        <taxon>Neoptera</taxon>
        <taxon>Paraneoptera</taxon>
        <taxon>Hemiptera</taxon>
        <taxon>Sternorrhyncha</taxon>
        <taxon>Psylloidea</taxon>
        <taxon>Psyllidae</taxon>
        <taxon>Psyllinae</taxon>
        <taxon>Cacopsylla</taxon>
    </lineage>
</organism>
<sequence>MHQVVGLGQIEFWDATGLSLCVFNGLLTDVPSSQSPNRTMAGLHSLDGHPLIMTFIQSGKLGVVLSGLDPGHQPIQSFPSLYGVISSSSNPDIIFASSEVVLETLVSMVTSNILRHLHNLEHVHLDDQQLK</sequence>
<accession>A0A8D8QXM2</accession>
<dbReference type="AlphaFoldDB" id="A0A8D8QXM2"/>
<name>A0A8D8QXM2_9HEMI</name>
<protein>
    <submittedName>
        <fullName evidence="1">Uncharacterized protein</fullName>
    </submittedName>
</protein>